<dbReference type="InterPro" id="IPR044862">
    <property type="entry name" value="Pro_4_hyd_alph_FE2OG_OXY"/>
</dbReference>
<evidence type="ECO:0000313" key="4">
    <source>
        <dbReference type="Proteomes" id="UP000736335"/>
    </source>
</evidence>
<comment type="similarity">
    <text evidence="1">Belongs to the iron/ascorbate-dependent oxidoreductase family.</text>
</comment>
<evidence type="ECO:0000256" key="1">
    <source>
        <dbReference type="RuleBase" id="RU003682"/>
    </source>
</evidence>
<dbReference type="AlphaFoldDB" id="A0A9P6LAK5"/>
<dbReference type="PROSITE" id="PS51471">
    <property type="entry name" value="FE2OG_OXY"/>
    <property type="match status" value="1"/>
</dbReference>
<dbReference type="GO" id="GO:0046872">
    <property type="term" value="F:metal ion binding"/>
    <property type="evidence" value="ECO:0007669"/>
    <property type="project" value="UniProtKB-KW"/>
</dbReference>
<dbReference type="Pfam" id="PF13640">
    <property type="entry name" value="2OG-FeII_Oxy_3"/>
    <property type="match status" value="1"/>
</dbReference>
<evidence type="ECO:0000313" key="3">
    <source>
        <dbReference type="EMBL" id="KAF9789885.1"/>
    </source>
</evidence>
<keyword evidence="4" id="KW-1185">Reference proteome</keyword>
<keyword evidence="1" id="KW-0560">Oxidoreductase</keyword>
<dbReference type="Gene3D" id="2.60.120.620">
    <property type="entry name" value="q2cbj1_9rhob like domain"/>
    <property type="match status" value="1"/>
</dbReference>
<dbReference type="OrthoDB" id="27483at2759"/>
<reference evidence="3" key="1">
    <citation type="journal article" date="2020" name="Nat. Commun.">
        <title>Large-scale genome sequencing of mycorrhizal fungi provides insights into the early evolution of symbiotic traits.</title>
        <authorList>
            <person name="Miyauchi S."/>
            <person name="Kiss E."/>
            <person name="Kuo A."/>
            <person name="Drula E."/>
            <person name="Kohler A."/>
            <person name="Sanchez-Garcia M."/>
            <person name="Morin E."/>
            <person name="Andreopoulos B."/>
            <person name="Barry K.W."/>
            <person name="Bonito G."/>
            <person name="Buee M."/>
            <person name="Carver A."/>
            <person name="Chen C."/>
            <person name="Cichocki N."/>
            <person name="Clum A."/>
            <person name="Culley D."/>
            <person name="Crous P.W."/>
            <person name="Fauchery L."/>
            <person name="Girlanda M."/>
            <person name="Hayes R.D."/>
            <person name="Keri Z."/>
            <person name="LaButti K."/>
            <person name="Lipzen A."/>
            <person name="Lombard V."/>
            <person name="Magnuson J."/>
            <person name="Maillard F."/>
            <person name="Murat C."/>
            <person name="Nolan M."/>
            <person name="Ohm R.A."/>
            <person name="Pangilinan J."/>
            <person name="Pereira M.F."/>
            <person name="Perotto S."/>
            <person name="Peter M."/>
            <person name="Pfister S."/>
            <person name="Riley R."/>
            <person name="Sitrit Y."/>
            <person name="Stielow J.B."/>
            <person name="Szollosi G."/>
            <person name="Zifcakova L."/>
            <person name="Stursova M."/>
            <person name="Spatafora J.W."/>
            <person name="Tedersoo L."/>
            <person name="Vaario L.M."/>
            <person name="Yamada A."/>
            <person name="Yan M."/>
            <person name="Wang P."/>
            <person name="Xu J."/>
            <person name="Bruns T."/>
            <person name="Baldrian P."/>
            <person name="Vilgalys R."/>
            <person name="Dunand C."/>
            <person name="Henrissat B."/>
            <person name="Grigoriev I.V."/>
            <person name="Hibbett D."/>
            <person name="Nagy L.G."/>
            <person name="Martin F.M."/>
        </authorList>
    </citation>
    <scope>NUCLEOTIDE SEQUENCE</scope>
    <source>
        <strain evidence="3">UH-Tt-Lm1</strain>
    </source>
</reference>
<sequence>MATPTQLKSLRKAITFDRPPLCSGAISPPAEGLYLYYGKKNARFIDFSSATPKDLDLLTAACEPATFGRGTEDVYDESYRRAVKMDASSFSVQLDLASLGLIQTIEDQLLQGETENMRIKAELYKLNVYGKDSFFKAHKDTPRGTDMLGSLVIIYPTPHEGGELVLRHKDREWKFDARSLTAFQLSPSFAYIAFYSDIEHEVLKVTSGRRVTITYNLYLVNPTSKPGTSVIAPDPNSISNLQNTLQGFLKSPEFLPSGGTLGFGLTHLYPVTSETKLKETASRLKGEDAHVYQACQQLRLQPLLRMIYEDHQSMRSKEYGIMLDRIVKNPDYDYEESSYEGALVEAMGGVPVNRVEGAAIENSYWVAERGIRGEFITWVSRLNERNKLEDFQTTYGNEYETRYTYCRPCIIVRIPAAIDRV</sequence>
<keyword evidence="1" id="KW-0408">Iron</keyword>
<dbReference type="EMBL" id="WIUZ02000003">
    <property type="protein sequence ID" value="KAF9789885.1"/>
    <property type="molecule type" value="Genomic_DNA"/>
</dbReference>
<dbReference type="Proteomes" id="UP000736335">
    <property type="component" value="Unassembled WGS sequence"/>
</dbReference>
<protein>
    <recommendedName>
        <fullName evidence="2">Fe2OG dioxygenase domain-containing protein</fullName>
    </recommendedName>
</protein>
<keyword evidence="1" id="KW-0479">Metal-binding</keyword>
<dbReference type="InterPro" id="IPR005123">
    <property type="entry name" value="Oxoglu/Fe-dep_dioxygenase_dom"/>
</dbReference>
<evidence type="ECO:0000259" key="2">
    <source>
        <dbReference type="PROSITE" id="PS51471"/>
    </source>
</evidence>
<reference evidence="3" key="2">
    <citation type="submission" date="2020-11" db="EMBL/GenBank/DDBJ databases">
        <authorList>
            <consortium name="DOE Joint Genome Institute"/>
            <person name="Kuo A."/>
            <person name="Miyauchi S."/>
            <person name="Kiss E."/>
            <person name="Drula E."/>
            <person name="Kohler A."/>
            <person name="Sanchez-Garcia M."/>
            <person name="Andreopoulos B."/>
            <person name="Barry K.W."/>
            <person name="Bonito G."/>
            <person name="Buee M."/>
            <person name="Carver A."/>
            <person name="Chen C."/>
            <person name="Cichocki N."/>
            <person name="Clum A."/>
            <person name="Culley D."/>
            <person name="Crous P.W."/>
            <person name="Fauchery L."/>
            <person name="Girlanda M."/>
            <person name="Hayes R."/>
            <person name="Keri Z."/>
            <person name="Labutti K."/>
            <person name="Lipzen A."/>
            <person name="Lombard V."/>
            <person name="Magnuson J."/>
            <person name="Maillard F."/>
            <person name="Morin E."/>
            <person name="Murat C."/>
            <person name="Nolan M."/>
            <person name="Ohm R."/>
            <person name="Pangilinan J."/>
            <person name="Pereira M."/>
            <person name="Perotto S."/>
            <person name="Peter M."/>
            <person name="Riley R."/>
            <person name="Sitrit Y."/>
            <person name="Stielow B."/>
            <person name="Szollosi G."/>
            <person name="Zifcakova L."/>
            <person name="Stursova M."/>
            <person name="Spatafora J.W."/>
            <person name="Tedersoo L."/>
            <person name="Vaario L.-M."/>
            <person name="Yamada A."/>
            <person name="Yan M."/>
            <person name="Wang P."/>
            <person name="Xu J."/>
            <person name="Bruns T."/>
            <person name="Baldrian P."/>
            <person name="Vilgalys R."/>
            <person name="Henrissat B."/>
            <person name="Grigoriev I.V."/>
            <person name="Hibbett D."/>
            <person name="Nagy L.G."/>
            <person name="Martin F.M."/>
        </authorList>
    </citation>
    <scope>NUCLEOTIDE SEQUENCE</scope>
    <source>
        <strain evidence="3">UH-Tt-Lm1</strain>
    </source>
</reference>
<proteinExistence type="inferred from homology"/>
<accession>A0A9P6LAK5</accession>
<gene>
    <name evidence="3" type="ORF">BJ322DRAFT_564087</name>
</gene>
<comment type="caution">
    <text evidence="3">The sequence shown here is derived from an EMBL/GenBank/DDBJ whole genome shotgun (WGS) entry which is preliminary data.</text>
</comment>
<name>A0A9P6LAK5_9AGAM</name>
<feature type="domain" description="Fe2OG dioxygenase" evidence="2">
    <location>
        <begin position="120"/>
        <end position="222"/>
    </location>
</feature>
<organism evidence="3 4">
    <name type="scientific">Thelephora terrestris</name>
    <dbReference type="NCBI Taxonomy" id="56493"/>
    <lineage>
        <taxon>Eukaryota</taxon>
        <taxon>Fungi</taxon>
        <taxon>Dikarya</taxon>
        <taxon>Basidiomycota</taxon>
        <taxon>Agaricomycotina</taxon>
        <taxon>Agaricomycetes</taxon>
        <taxon>Thelephorales</taxon>
        <taxon>Thelephoraceae</taxon>
        <taxon>Thelephora</taxon>
    </lineage>
</organism>
<dbReference type="PANTHER" id="PTHR33099:SF14">
    <property type="entry name" value="PROLYL 4-HYDROXYLASE ALPHA SUBUNIT FE(2+) 2OG DIOXYGENASE DOMAIN-CONTAINING PROTEIN"/>
    <property type="match status" value="1"/>
</dbReference>
<dbReference type="PANTHER" id="PTHR33099">
    <property type="entry name" value="FE2OG DIOXYGENASE DOMAIN-CONTAINING PROTEIN"/>
    <property type="match status" value="1"/>
</dbReference>
<dbReference type="GO" id="GO:0016491">
    <property type="term" value="F:oxidoreductase activity"/>
    <property type="evidence" value="ECO:0007669"/>
    <property type="project" value="UniProtKB-KW"/>
</dbReference>